<name>A0AAQ0FG99_BURCE</name>
<dbReference type="Proteomes" id="UP000248899">
    <property type="component" value="Unassembled WGS sequence"/>
</dbReference>
<sequence>MTSLNSSSAACCNARRPAAGARVTSWCRSTADCRTASARRSGRPAGATTRSRCAACARGPREPRARLVVACASILSVDAAAEAALRDGIVQCSEAAAMVAPTSNVD</sequence>
<comment type="caution">
    <text evidence="1">The sequence shown here is derived from an EMBL/GenBank/DDBJ whole genome shotgun (WGS) entry which is preliminary data.</text>
</comment>
<proteinExistence type="predicted"/>
<reference evidence="1 2" key="1">
    <citation type="submission" date="2018-06" db="EMBL/GenBank/DDBJ databases">
        <title>Towards the identification of Burkholderia cepacia strain which caused fatal septicemia.</title>
        <authorList>
            <person name="Bui L.A.T."/>
            <person name="Zakharova I.B."/>
            <person name="Shpak I.M."/>
            <person name="Teteryatnikova N."/>
            <person name="Ustinov D.V."/>
            <person name="Kuzyutina Y.A."/>
            <person name="Nguyen H.N."/>
            <person name="Antonov A.S."/>
            <person name="Avdyusheva E.F."/>
            <person name="Victorov D.V."/>
        </authorList>
    </citation>
    <scope>NUCLEOTIDE SEQUENCE [LARGE SCALE GENOMIC DNA]</scope>
    <source>
        <strain evidence="1 2">PT02</strain>
    </source>
</reference>
<protein>
    <submittedName>
        <fullName evidence="1">Uncharacterized protein</fullName>
    </submittedName>
</protein>
<organism evidence="1 2">
    <name type="scientific">Burkholderia cepacia</name>
    <name type="common">Pseudomonas cepacia</name>
    <dbReference type="NCBI Taxonomy" id="292"/>
    <lineage>
        <taxon>Bacteria</taxon>
        <taxon>Pseudomonadati</taxon>
        <taxon>Pseudomonadota</taxon>
        <taxon>Betaproteobacteria</taxon>
        <taxon>Burkholderiales</taxon>
        <taxon>Burkholderiaceae</taxon>
        <taxon>Burkholderia</taxon>
        <taxon>Burkholderia cepacia complex</taxon>
    </lineage>
</organism>
<accession>A0AAQ0FG99</accession>
<evidence type="ECO:0000313" key="1">
    <source>
        <dbReference type="EMBL" id="RAQ11902.1"/>
    </source>
</evidence>
<dbReference type="EMBL" id="QLUZ01000005">
    <property type="protein sequence ID" value="RAQ11902.1"/>
    <property type="molecule type" value="Genomic_DNA"/>
</dbReference>
<gene>
    <name evidence="1" type="ORF">DPR02_11480</name>
</gene>
<evidence type="ECO:0000313" key="2">
    <source>
        <dbReference type="Proteomes" id="UP000248899"/>
    </source>
</evidence>
<dbReference type="AlphaFoldDB" id="A0AAQ0FG99"/>